<dbReference type="EC" id="4.2.1.46" evidence="4"/>
<evidence type="ECO:0000256" key="2">
    <source>
        <dbReference type="ARBA" id="ARBA00007637"/>
    </source>
</evidence>
<dbReference type="GeneID" id="93291223"/>
<organism evidence="4 5">
    <name type="scientific">Fluoribacter dumoffii</name>
    <dbReference type="NCBI Taxonomy" id="463"/>
    <lineage>
        <taxon>Bacteria</taxon>
        <taxon>Pseudomonadati</taxon>
        <taxon>Pseudomonadota</taxon>
        <taxon>Gammaproteobacteria</taxon>
        <taxon>Legionellales</taxon>
        <taxon>Legionellaceae</taxon>
        <taxon>Fluoribacter</taxon>
    </lineage>
</organism>
<dbReference type="Pfam" id="PF01370">
    <property type="entry name" value="Epimerase"/>
    <property type="match status" value="1"/>
</dbReference>
<dbReference type="RefSeq" id="WP_010652337.1">
    <property type="nucleotide sequence ID" value="NZ_JAPHOO010000002.1"/>
</dbReference>
<evidence type="ECO:0000256" key="1">
    <source>
        <dbReference type="ARBA" id="ARBA00005125"/>
    </source>
</evidence>
<proteinExistence type="inferred from homology"/>
<dbReference type="SUPFAM" id="SSF51735">
    <property type="entry name" value="NAD(P)-binding Rossmann-fold domains"/>
    <property type="match status" value="1"/>
</dbReference>
<keyword evidence="5" id="KW-1185">Reference proteome</keyword>
<dbReference type="InterPro" id="IPR036291">
    <property type="entry name" value="NAD(P)-bd_dom_sf"/>
</dbReference>
<dbReference type="STRING" id="1094715.GCA_000236165_00171"/>
<keyword evidence="4" id="KW-0456">Lyase</keyword>
<dbReference type="OrthoDB" id="9803010at2"/>
<reference evidence="4 5" key="1">
    <citation type="submission" date="2018-06" db="EMBL/GenBank/DDBJ databases">
        <authorList>
            <consortium name="Pathogen Informatics"/>
            <person name="Doyle S."/>
        </authorList>
    </citation>
    <scope>NUCLEOTIDE SEQUENCE [LARGE SCALE GENOMIC DNA]</scope>
    <source>
        <strain evidence="4 5">NCTC11370</strain>
    </source>
</reference>
<name>A0A377G5N6_9GAMM</name>
<evidence type="ECO:0000259" key="3">
    <source>
        <dbReference type="Pfam" id="PF01370"/>
    </source>
</evidence>
<accession>A0A377G5N6</accession>
<evidence type="ECO:0000313" key="4">
    <source>
        <dbReference type="EMBL" id="STO20125.1"/>
    </source>
</evidence>
<comment type="similarity">
    <text evidence="2">Belongs to the NAD(P)-dependent epimerase/dehydratase family.</text>
</comment>
<sequence>MNVYWDVQQNMMQNQSTWLITGVAGFIGSNLLEALLRLNQKIIGLDNFCTGTKSNLEEVARKFPQQFQANFKLIEGDICSAEDCERVMDGVDFILHHAAAVSVPLSIQFPEHTNAVNVSGFINILNAAKKAGVKRLVYASSSAVYGDSPIAKKNEGCGLAPLSPYAVSKYANELYAKSFGVCLGLEAIGLRYFNIYGPKQNPKGEYAAVIPLWIDSILKGKPVYVFGDGSSCRDFCYIDDVVQANLLAALTTKSSALNQVYNIGCGMEITLTQLLNYLQETMEEKFEVTYQEFRTGDIKISSADISSAMRNLGFVPATPPKEGLIKTINYYKEQNKSFELRAEEKRVLESAS</sequence>
<dbReference type="Gene3D" id="3.90.25.10">
    <property type="entry name" value="UDP-galactose 4-epimerase, domain 1"/>
    <property type="match status" value="1"/>
</dbReference>
<dbReference type="PRINTS" id="PR01713">
    <property type="entry name" value="NUCEPIMERASE"/>
</dbReference>
<evidence type="ECO:0000313" key="5">
    <source>
        <dbReference type="Proteomes" id="UP000254554"/>
    </source>
</evidence>
<feature type="domain" description="NAD-dependent epimerase/dehydratase" evidence="3">
    <location>
        <begin position="18"/>
        <end position="264"/>
    </location>
</feature>
<dbReference type="GO" id="GO:0008460">
    <property type="term" value="F:dTDP-glucose 4,6-dehydratase activity"/>
    <property type="evidence" value="ECO:0007669"/>
    <property type="project" value="UniProtKB-EC"/>
</dbReference>
<dbReference type="InterPro" id="IPR001509">
    <property type="entry name" value="Epimerase_deHydtase"/>
</dbReference>
<dbReference type="EMBL" id="UGGT01000001">
    <property type="protein sequence ID" value="STO20125.1"/>
    <property type="molecule type" value="Genomic_DNA"/>
</dbReference>
<dbReference type="AlphaFoldDB" id="A0A377G5N6"/>
<protein>
    <submittedName>
        <fullName evidence="4">dTDP-glucose 4,6-dehydratase</fullName>
        <ecNumber evidence="4">4.2.1.46</ecNumber>
    </submittedName>
</protein>
<dbReference type="Proteomes" id="UP000254554">
    <property type="component" value="Unassembled WGS sequence"/>
</dbReference>
<gene>
    <name evidence="4" type="primary">strE</name>
    <name evidence="4" type="ORF">NCTC11370_00170</name>
</gene>
<comment type="pathway">
    <text evidence="1">Bacterial outer membrane biogenesis; LPS O-antigen biosynthesis.</text>
</comment>
<dbReference type="Gene3D" id="3.40.50.720">
    <property type="entry name" value="NAD(P)-binding Rossmann-like Domain"/>
    <property type="match status" value="1"/>
</dbReference>
<dbReference type="PANTHER" id="PTHR43000">
    <property type="entry name" value="DTDP-D-GLUCOSE 4,6-DEHYDRATASE-RELATED"/>
    <property type="match status" value="1"/>
</dbReference>